<dbReference type="PANTHER" id="PTHR46268">
    <property type="entry name" value="STRESS RESPONSE PROTEIN NHAX"/>
    <property type="match status" value="1"/>
</dbReference>
<evidence type="ECO:0000259" key="2">
    <source>
        <dbReference type="Pfam" id="PF00582"/>
    </source>
</evidence>
<evidence type="ECO:0000313" key="4">
    <source>
        <dbReference type="Proteomes" id="UP000001191"/>
    </source>
</evidence>
<name>B2ITU0_NOSP7</name>
<dbReference type="InterPro" id="IPR014729">
    <property type="entry name" value="Rossmann-like_a/b/a_fold"/>
</dbReference>
<dbReference type="AlphaFoldDB" id="B2ITU0"/>
<keyword evidence="4" id="KW-1185">Reference proteome</keyword>
<proteinExistence type="inferred from homology"/>
<gene>
    <name evidence="3" type="ordered locus">Npun_R5937</name>
</gene>
<dbReference type="EnsemblBacteria" id="ACC84228">
    <property type="protein sequence ID" value="ACC84228"/>
    <property type="gene ID" value="Npun_R5937"/>
</dbReference>
<comment type="similarity">
    <text evidence="1">Belongs to the universal stress protein A family.</text>
</comment>
<dbReference type="InterPro" id="IPR006015">
    <property type="entry name" value="Universal_stress_UspA"/>
</dbReference>
<evidence type="ECO:0000256" key="1">
    <source>
        <dbReference type="ARBA" id="ARBA00008791"/>
    </source>
</evidence>
<dbReference type="KEGG" id="npu:Npun_R5937"/>
<protein>
    <submittedName>
        <fullName evidence="3">UspA domain protein</fullName>
    </submittedName>
</protein>
<accession>B2ITU0</accession>
<sequence>MTEIFKTVLFPIDQSRETREAADVVTNVVKKYSSRLVLLSVVEEPPPDAPDAPSADPMVSPEVVAKLLENAQSLFSGQGIQSEILERQGKPAFTICDVADEIGADLIIMGCRGLGLTEEGADDSVTTRVINLSPCPVLIVP</sequence>
<dbReference type="Gene3D" id="3.40.50.620">
    <property type="entry name" value="HUPs"/>
    <property type="match status" value="1"/>
</dbReference>
<feature type="domain" description="UspA" evidence="2">
    <location>
        <begin position="5"/>
        <end position="141"/>
    </location>
</feature>
<dbReference type="Proteomes" id="UP000001191">
    <property type="component" value="Chromosome"/>
</dbReference>
<dbReference type="PhylomeDB" id="B2ITU0"/>
<evidence type="ECO:0000313" key="3">
    <source>
        <dbReference type="EMBL" id="ACC84228.1"/>
    </source>
</evidence>
<dbReference type="PRINTS" id="PR01438">
    <property type="entry name" value="UNVRSLSTRESS"/>
</dbReference>
<dbReference type="HOGENOM" id="CLU_049301_16_1_3"/>
<dbReference type="InterPro" id="IPR006016">
    <property type="entry name" value="UspA"/>
</dbReference>
<dbReference type="Pfam" id="PF00582">
    <property type="entry name" value="Usp"/>
    <property type="match status" value="1"/>
</dbReference>
<organism evidence="3 4">
    <name type="scientific">Nostoc punctiforme (strain ATCC 29133 / PCC 73102)</name>
    <dbReference type="NCBI Taxonomy" id="63737"/>
    <lineage>
        <taxon>Bacteria</taxon>
        <taxon>Bacillati</taxon>
        <taxon>Cyanobacteriota</taxon>
        <taxon>Cyanophyceae</taxon>
        <taxon>Nostocales</taxon>
        <taxon>Nostocaceae</taxon>
        <taxon>Nostoc</taxon>
    </lineage>
</organism>
<dbReference type="PANTHER" id="PTHR46268:SF6">
    <property type="entry name" value="UNIVERSAL STRESS PROTEIN UP12"/>
    <property type="match status" value="1"/>
</dbReference>
<dbReference type="CDD" id="cd00293">
    <property type="entry name" value="USP-like"/>
    <property type="match status" value="1"/>
</dbReference>
<dbReference type="STRING" id="63737.Npun_R5937"/>
<dbReference type="eggNOG" id="COG0589">
    <property type="taxonomic scope" value="Bacteria"/>
</dbReference>
<dbReference type="EMBL" id="CP001037">
    <property type="protein sequence ID" value="ACC84228.1"/>
    <property type="molecule type" value="Genomic_DNA"/>
</dbReference>
<dbReference type="SUPFAM" id="SSF52402">
    <property type="entry name" value="Adenine nucleotide alpha hydrolases-like"/>
    <property type="match status" value="1"/>
</dbReference>
<reference evidence="4" key="1">
    <citation type="submission" date="2008-04" db="EMBL/GenBank/DDBJ databases">
        <title>Complete sequence of chromosome of Nostoc punctiforme ATCC 29133.</title>
        <authorList>
            <consortium name="US DOE Joint Genome Institute"/>
            <person name="Copeland A."/>
            <person name="Lucas S."/>
            <person name="Lapidus A."/>
            <person name="Glavina del Rio T."/>
            <person name="Dalin E."/>
            <person name="Tice H."/>
            <person name="Pitluck S."/>
            <person name="Chain P."/>
            <person name="Malfatti S."/>
            <person name="Shin M."/>
            <person name="Vergez L."/>
            <person name="Schmutz J."/>
            <person name="Larimer F."/>
            <person name="Land M."/>
            <person name="Hauser L."/>
            <person name="Kyrpides N."/>
            <person name="Kim E."/>
            <person name="Meeks J.C."/>
            <person name="Elhai J."/>
            <person name="Campbell E.L."/>
            <person name="Thiel T."/>
            <person name="Longmire J."/>
            <person name="Potts M."/>
            <person name="Atlas R."/>
        </authorList>
    </citation>
    <scope>NUCLEOTIDE SEQUENCE [LARGE SCALE GENOMIC DNA]</scope>
    <source>
        <strain evidence="4">ATCC 29133 / PCC 73102</strain>
    </source>
</reference>
<reference evidence="3 4" key="2">
    <citation type="journal article" date="2013" name="Plant Physiol.">
        <title>A Nostoc punctiforme Sugar Transporter Necessary to Establish a Cyanobacterium-Plant Symbiosis.</title>
        <authorList>
            <person name="Ekman M."/>
            <person name="Picossi S."/>
            <person name="Campbell E.L."/>
            <person name="Meeks J.C."/>
            <person name="Flores E."/>
        </authorList>
    </citation>
    <scope>NUCLEOTIDE SEQUENCE [LARGE SCALE GENOMIC DNA]</scope>
    <source>
        <strain evidence="4">ATCC 29133 / PCC 73102</strain>
    </source>
</reference>